<reference evidence="2" key="1">
    <citation type="submission" date="2022-08" db="UniProtKB">
        <authorList>
            <consortium name="EnsemblMetazoa"/>
        </authorList>
    </citation>
    <scope>IDENTIFICATION</scope>
    <source>
        <strain evidence="2">EBRO</strain>
    </source>
</reference>
<evidence type="ECO:0000313" key="2">
    <source>
        <dbReference type="EnsemblMetazoa" id="AATE007380-PA.1"/>
    </source>
</evidence>
<dbReference type="AlphaFoldDB" id="A0A182IXH2"/>
<organism evidence="2">
    <name type="scientific">Anopheles atroparvus</name>
    <name type="common">European mosquito</name>
    <dbReference type="NCBI Taxonomy" id="41427"/>
    <lineage>
        <taxon>Eukaryota</taxon>
        <taxon>Metazoa</taxon>
        <taxon>Ecdysozoa</taxon>
        <taxon>Arthropoda</taxon>
        <taxon>Hexapoda</taxon>
        <taxon>Insecta</taxon>
        <taxon>Pterygota</taxon>
        <taxon>Neoptera</taxon>
        <taxon>Endopterygota</taxon>
        <taxon>Diptera</taxon>
        <taxon>Nematocera</taxon>
        <taxon>Culicoidea</taxon>
        <taxon>Culicidae</taxon>
        <taxon>Anophelinae</taxon>
        <taxon>Anopheles</taxon>
    </lineage>
</organism>
<sequence length="107" mass="10554">MILSNVIKLSRNQSPGPSGQPSGAHPPPAESAQGGVFPGGDECASLLHHPVDREGEFAAHGGASMGLSDDGSSLLDGMALEGGGSGGGWSSIACMDTTSCPSMADET</sequence>
<proteinExistence type="predicted"/>
<dbReference type="VEuPathDB" id="VectorBase:AATE007380"/>
<feature type="compositionally biased region" description="Polar residues" evidence="1">
    <location>
        <begin position="10"/>
        <end position="21"/>
    </location>
</feature>
<feature type="region of interest" description="Disordered" evidence="1">
    <location>
        <begin position="1"/>
        <end position="41"/>
    </location>
</feature>
<name>A0A182IXH2_ANOAO</name>
<evidence type="ECO:0000256" key="1">
    <source>
        <dbReference type="SAM" id="MobiDB-lite"/>
    </source>
</evidence>
<dbReference type="EnsemblMetazoa" id="AATE007380-RA">
    <property type="protein sequence ID" value="AATE007380-PA.1"/>
    <property type="gene ID" value="AATE007380"/>
</dbReference>
<protein>
    <submittedName>
        <fullName evidence="2">Uncharacterized protein</fullName>
    </submittedName>
</protein>
<accession>A0A182IXH2</accession>